<reference evidence="1 2" key="2">
    <citation type="journal article" date="2019" name="G3 (Bethesda)">
        <title>Hybrid Assembly of the Genome of the Entomopathogenic Nematode Steinernema carpocapsae Identifies the X-Chromosome.</title>
        <authorList>
            <person name="Serra L."/>
            <person name="Macchietto M."/>
            <person name="Macias-Munoz A."/>
            <person name="McGill C.J."/>
            <person name="Rodriguez I.M."/>
            <person name="Rodriguez B."/>
            <person name="Murad R."/>
            <person name="Mortazavi A."/>
        </authorList>
    </citation>
    <scope>NUCLEOTIDE SEQUENCE [LARGE SCALE GENOMIC DNA]</scope>
    <source>
        <strain evidence="1 2">ALL</strain>
    </source>
</reference>
<dbReference type="Proteomes" id="UP000298663">
    <property type="component" value="Unassembled WGS sequence"/>
</dbReference>
<evidence type="ECO:0000313" key="2">
    <source>
        <dbReference type="Proteomes" id="UP000298663"/>
    </source>
</evidence>
<proteinExistence type="predicted"/>
<gene>
    <name evidence="1" type="ORF">L596_019861</name>
</gene>
<reference evidence="1 2" key="1">
    <citation type="journal article" date="2015" name="Genome Biol.">
        <title>Comparative genomics of Steinernema reveals deeply conserved gene regulatory networks.</title>
        <authorList>
            <person name="Dillman A.R."/>
            <person name="Macchietto M."/>
            <person name="Porter C.F."/>
            <person name="Rogers A."/>
            <person name="Williams B."/>
            <person name="Antoshechkin I."/>
            <person name="Lee M.M."/>
            <person name="Goodwin Z."/>
            <person name="Lu X."/>
            <person name="Lewis E.E."/>
            <person name="Goodrich-Blair H."/>
            <person name="Stock S.P."/>
            <person name="Adams B.J."/>
            <person name="Sternberg P.W."/>
            <person name="Mortazavi A."/>
        </authorList>
    </citation>
    <scope>NUCLEOTIDE SEQUENCE [LARGE SCALE GENOMIC DNA]</scope>
    <source>
        <strain evidence="1 2">ALL</strain>
    </source>
</reference>
<name>A0A4U5MRZ5_STECR</name>
<keyword evidence="2" id="KW-1185">Reference proteome</keyword>
<sequence>MAAFFFFGSPSKAFEVPKQSEPVKYVHSIRITVEMAGSKFICSENLEKIPEEKKAKYEKKLGFNVQDFEIFKAKNFLILADHPNCQTSVVIRENNFEKLVHLFMDNFGPEDTVSAQICAEISLPNLAKDLATLEEVGQFYKVQIEERKDHSEEVSHFTVSLRPDGSLKTGIQSVRSAVDELIMLETTA</sequence>
<accession>A0A4U5MRZ5</accession>
<dbReference type="AlphaFoldDB" id="A0A4U5MRZ5"/>
<organism evidence="1 2">
    <name type="scientific">Steinernema carpocapsae</name>
    <name type="common">Entomopathogenic nematode</name>
    <dbReference type="NCBI Taxonomy" id="34508"/>
    <lineage>
        <taxon>Eukaryota</taxon>
        <taxon>Metazoa</taxon>
        <taxon>Ecdysozoa</taxon>
        <taxon>Nematoda</taxon>
        <taxon>Chromadorea</taxon>
        <taxon>Rhabditida</taxon>
        <taxon>Tylenchina</taxon>
        <taxon>Panagrolaimomorpha</taxon>
        <taxon>Strongyloidoidea</taxon>
        <taxon>Steinernematidae</taxon>
        <taxon>Steinernema</taxon>
    </lineage>
</organism>
<dbReference type="OrthoDB" id="10655189at2759"/>
<comment type="caution">
    <text evidence="1">The sequence shown here is derived from an EMBL/GenBank/DDBJ whole genome shotgun (WGS) entry which is preliminary data.</text>
</comment>
<evidence type="ECO:0000313" key="1">
    <source>
        <dbReference type="EMBL" id="TKR72414.1"/>
    </source>
</evidence>
<dbReference type="EMBL" id="AZBU02000006">
    <property type="protein sequence ID" value="TKR72414.1"/>
    <property type="molecule type" value="Genomic_DNA"/>
</dbReference>
<protein>
    <submittedName>
        <fullName evidence="1">Uncharacterized protein</fullName>
    </submittedName>
</protein>